<evidence type="ECO:0000259" key="1">
    <source>
        <dbReference type="PROSITE" id="PS51186"/>
    </source>
</evidence>
<dbReference type="Pfam" id="PF13673">
    <property type="entry name" value="Acetyltransf_10"/>
    <property type="match status" value="1"/>
</dbReference>
<reference evidence="2 3" key="1">
    <citation type="journal article" date="2016" name="Int. J. Syst. Evol. Microbiol.">
        <title>Oceanobacillus halophilus sp. nov., a novel moderately halophilic bacterium from a hypersaline lake.</title>
        <authorList>
            <person name="Amoozegar M.A."/>
            <person name="Bagheri M."/>
            <person name="Makhdoumi A."/>
            <person name="Nikou M.M."/>
            <person name="Fazeli S.A.S."/>
            <person name="Schumann P."/>
            <person name="Sproer C."/>
            <person name="Sanchez-Porro C."/>
            <person name="Ventosa A."/>
        </authorList>
    </citation>
    <scope>NUCLEOTIDE SEQUENCE [LARGE SCALE GENOMIC DNA]</scope>
    <source>
        <strain evidence="2 3">DSM 23996</strain>
    </source>
</reference>
<dbReference type="PROSITE" id="PS51186">
    <property type="entry name" value="GNAT"/>
    <property type="match status" value="1"/>
</dbReference>
<dbReference type="AlphaFoldDB" id="A0A494ZWM1"/>
<dbReference type="GO" id="GO:0016747">
    <property type="term" value="F:acyltransferase activity, transferring groups other than amino-acyl groups"/>
    <property type="evidence" value="ECO:0007669"/>
    <property type="project" value="InterPro"/>
</dbReference>
<comment type="caution">
    <text evidence="2">The sequence shown here is derived from an EMBL/GenBank/DDBJ whole genome shotgun (WGS) entry which is preliminary data.</text>
</comment>
<dbReference type="OrthoDB" id="9796171at2"/>
<dbReference type="EMBL" id="RBZP01000015">
    <property type="protein sequence ID" value="RKQ30890.1"/>
    <property type="molecule type" value="Genomic_DNA"/>
</dbReference>
<name>A0A494ZWM1_9BACI</name>
<evidence type="ECO:0000313" key="2">
    <source>
        <dbReference type="EMBL" id="RKQ30890.1"/>
    </source>
</evidence>
<organism evidence="2 3">
    <name type="scientific">Oceanobacillus halophilus</name>
    <dbReference type="NCBI Taxonomy" id="930130"/>
    <lineage>
        <taxon>Bacteria</taxon>
        <taxon>Bacillati</taxon>
        <taxon>Bacillota</taxon>
        <taxon>Bacilli</taxon>
        <taxon>Bacillales</taxon>
        <taxon>Bacillaceae</taxon>
        <taxon>Oceanobacillus</taxon>
    </lineage>
</organism>
<dbReference type="InterPro" id="IPR000182">
    <property type="entry name" value="GNAT_dom"/>
</dbReference>
<feature type="domain" description="N-acetyltransferase" evidence="1">
    <location>
        <begin position="6"/>
        <end position="148"/>
    </location>
</feature>
<dbReference type="SUPFAM" id="SSF55729">
    <property type="entry name" value="Acyl-CoA N-acyltransferases (Nat)"/>
    <property type="match status" value="1"/>
</dbReference>
<proteinExistence type="predicted"/>
<keyword evidence="2" id="KW-0808">Transferase</keyword>
<dbReference type="Proteomes" id="UP000269301">
    <property type="component" value="Unassembled WGS sequence"/>
</dbReference>
<sequence>MNWYVKNFKNLTIEELYELIKARVDVFVVEQTCPYPELDNYDQVSVHMFLKIDGNIAAYVRLLPEHSKFEEASIGRVLVVEKYRNQGFARRLLEKAINYINHQWKSDKIKIQAQNRLKDFYASLGFKQISEIYIEDGIPHIDMIWKRG</sequence>
<dbReference type="RefSeq" id="WP_121205275.1">
    <property type="nucleotide sequence ID" value="NZ_RBZP01000015.1"/>
</dbReference>
<evidence type="ECO:0000313" key="3">
    <source>
        <dbReference type="Proteomes" id="UP000269301"/>
    </source>
</evidence>
<dbReference type="Gene3D" id="3.40.630.30">
    <property type="match status" value="1"/>
</dbReference>
<protein>
    <submittedName>
        <fullName evidence="2">GNAT family N-acetyltransferase</fullName>
    </submittedName>
</protein>
<keyword evidence="3" id="KW-1185">Reference proteome</keyword>
<gene>
    <name evidence="2" type="ORF">D8M06_14785</name>
</gene>
<accession>A0A494ZWM1</accession>
<dbReference type="InterPro" id="IPR016181">
    <property type="entry name" value="Acyl_CoA_acyltransferase"/>
</dbReference>
<dbReference type="CDD" id="cd04301">
    <property type="entry name" value="NAT_SF"/>
    <property type="match status" value="1"/>
</dbReference>